<dbReference type="STRING" id="88036.D8R0P5"/>
<dbReference type="AlphaFoldDB" id="D8R0P5"/>
<feature type="compositionally biased region" description="Basic and acidic residues" evidence="2">
    <location>
        <begin position="58"/>
        <end position="67"/>
    </location>
</feature>
<dbReference type="KEGG" id="smo:SELMODRAFT_438952"/>
<keyword evidence="5" id="KW-1185">Reference proteome</keyword>
<protein>
    <recommendedName>
        <fullName evidence="6">UDP-N-acetylglucosamine--peptide N-acetylglucosaminyltransferase SPINDLY</fullName>
    </recommendedName>
</protein>
<dbReference type="Pfam" id="PF14559">
    <property type="entry name" value="TPR_19"/>
    <property type="match status" value="1"/>
</dbReference>
<dbReference type="HOGENOM" id="CLU_455900_0_0_1"/>
<proteinExistence type="predicted"/>
<keyword evidence="1" id="KW-0802">TPR repeat</keyword>
<name>D8R0P5_SELML</name>
<feature type="compositionally biased region" description="Basic and acidic residues" evidence="2">
    <location>
        <begin position="136"/>
        <end position="148"/>
    </location>
</feature>
<feature type="repeat" description="TPR" evidence="1">
    <location>
        <begin position="297"/>
        <end position="330"/>
    </location>
</feature>
<dbReference type="OrthoDB" id="9991317at2759"/>
<dbReference type="Gramene" id="EFJ34617">
    <property type="protein sequence ID" value="EFJ34617"/>
    <property type="gene ID" value="SELMODRAFT_438952"/>
</dbReference>
<dbReference type="Pfam" id="PF00515">
    <property type="entry name" value="TPR_1"/>
    <property type="match status" value="1"/>
</dbReference>
<dbReference type="PANTHER" id="PTHR45523:SF1">
    <property type="entry name" value="TETRATRICOPEPTIDE REPEAT (TPR)-CONTAINING PROTEIN"/>
    <property type="match status" value="1"/>
</dbReference>
<evidence type="ECO:0000313" key="3">
    <source>
        <dbReference type="EMBL" id="EFJ32828.1"/>
    </source>
</evidence>
<feature type="repeat" description="TPR" evidence="1">
    <location>
        <begin position="585"/>
        <end position="618"/>
    </location>
</feature>
<dbReference type="FunCoup" id="D8R0P5">
    <property type="interactions" value="1944"/>
</dbReference>
<evidence type="ECO:0000256" key="1">
    <source>
        <dbReference type="PROSITE-ProRule" id="PRU00339"/>
    </source>
</evidence>
<dbReference type="InParanoid" id="D8R0P5"/>
<dbReference type="Pfam" id="PF13181">
    <property type="entry name" value="TPR_8"/>
    <property type="match status" value="1"/>
</dbReference>
<dbReference type="OMA" id="MSTRYAI"/>
<dbReference type="eggNOG" id="KOG1124">
    <property type="taxonomic scope" value="Eukaryota"/>
</dbReference>
<reference evidence="4 5" key="1">
    <citation type="journal article" date="2011" name="Science">
        <title>The Selaginella genome identifies genetic changes associated with the evolution of vascular plants.</title>
        <authorList>
            <person name="Banks J.A."/>
            <person name="Nishiyama T."/>
            <person name="Hasebe M."/>
            <person name="Bowman J.L."/>
            <person name="Gribskov M."/>
            <person name="dePamphilis C."/>
            <person name="Albert V.A."/>
            <person name="Aono N."/>
            <person name="Aoyama T."/>
            <person name="Ambrose B.A."/>
            <person name="Ashton N.W."/>
            <person name="Axtell M.J."/>
            <person name="Barker E."/>
            <person name="Barker M.S."/>
            <person name="Bennetzen J.L."/>
            <person name="Bonawitz N.D."/>
            <person name="Chapple C."/>
            <person name="Cheng C."/>
            <person name="Correa L.G."/>
            <person name="Dacre M."/>
            <person name="DeBarry J."/>
            <person name="Dreyer I."/>
            <person name="Elias M."/>
            <person name="Engstrom E.M."/>
            <person name="Estelle M."/>
            <person name="Feng L."/>
            <person name="Finet C."/>
            <person name="Floyd S.K."/>
            <person name="Frommer W.B."/>
            <person name="Fujita T."/>
            <person name="Gramzow L."/>
            <person name="Gutensohn M."/>
            <person name="Harholt J."/>
            <person name="Hattori M."/>
            <person name="Heyl A."/>
            <person name="Hirai T."/>
            <person name="Hiwatashi Y."/>
            <person name="Ishikawa M."/>
            <person name="Iwata M."/>
            <person name="Karol K.G."/>
            <person name="Koehler B."/>
            <person name="Kolukisaoglu U."/>
            <person name="Kubo M."/>
            <person name="Kurata T."/>
            <person name="Lalonde S."/>
            <person name="Li K."/>
            <person name="Li Y."/>
            <person name="Litt A."/>
            <person name="Lyons E."/>
            <person name="Manning G."/>
            <person name="Maruyama T."/>
            <person name="Michael T.P."/>
            <person name="Mikami K."/>
            <person name="Miyazaki S."/>
            <person name="Morinaga S."/>
            <person name="Murata T."/>
            <person name="Mueller-Roeber B."/>
            <person name="Nelson D.R."/>
            <person name="Obara M."/>
            <person name="Oguri Y."/>
            <person name="Olmstead R.G."/>
            <person name="Onodera N."/>
            <person name="Petersen B.L."/>
            <person name="Pils B."/>
            <person name="Prigge M."/>
            <person name="Rensing S.A."/>
            <person name="Riano-Pachon D.M."/>
            <person name="Roberts A.W."/>
            <person name="Sato Y."/>
            <person name="Scheller H.V."/>
            <person name="Schulz B."/>
            <person name="Schulz C."/>
            <person name="Shakirov E.V."/>
            <person name="Shibagaki N."/>
            <person name="Shinohara N."/>
            <person name="Shippen D.E."/>
            <person name="Soerensen I."/>
            <person name="Sotooka R."/>
            <person name="Sugimoto N."/>
            <person name="Sugita M."/>
            <person name="Sumikawa N."/>
            <person name="Tanurdzic M."/>
            <person name="Theissen G."/>
            <person name="Ulvskov P."/>
            <person name="Wakazuki S."/>
            <person name="Weng J.K."/>
            <person name="Willats W.W."/>
            <person name="Wipf D."/>
            <person name="Wolf P.G."/>
            <person name="Yang L."/>
            <person name="Zimmer A.D."/>
            <person name="Zhu Q."/>
            <person name="Mitros T."/>
            <person name="Hellsten U."/>
            <person name="Loque D."/>
            <person name="Otillar R."/>
            <person name="Salamov A."/>
            <person name="Schmutz J."/>
            <person name="Shapiro H."/>
            <person name="Lindquist E."/>
            <person name="Lucas S."/>
            <person name="Rokhsar D."/>
            <person name="Grigoriev I.V."/>
        </authorList>
    </citation>
    <scope>NUCLEOTIDE SEQUENCE [LARGE SCALE GENOMIC DNA]</scope>
</reference>
<dbReference type="PANTHER" id="PTHR45523">
    <property type="entry name" value="TETRATRICOPEPTIDE REPEAT (TPR)-CONTAINING PROTEIN-RELATED"/>
    <property type="match status" value="1"/>
</dbReference>
<sequence length="707" mass="77608">MADGSSKRGINKAQEQALHQQALHQQALHHQSLQHHGLISSSSSTSKQQQYNPGVKSEPPEQHHQDFSKQICCVEAKDGAAADNSGDEKVEESEEGSIVRGSSGVFADLNVEPPTSDGEEEGEARPEEKRRRRRVLKEDSPADEEGKKSGKTFKSRSKSKWSESGVDGDLEYPGNVQNVKEEKIKSLKAGLVHVSRKLPKNAHAHFVLGLMYQRSDQPLKAIPAFERAQEILKQADDDLCRQGRAQLLALVQNHHAQCLLQGKIGGQISPGKDFSKENMRLIGSKVKEAVPEDSGQASIWNTLGLLLLHTGRIQSAISVFTSLLSILPDSLDALANLGVAYFQSGELDNAARCLQSVLEKDVYHPGALINYGAILVRQHGSFLPGAGAGASKETGAYATQLKAAHAACLYLQTSLKEDPKAGSAWVNLAAAYEVLGDFTNASKCLEQASRLEPHRLATRYAVAAHRIKDAERSDDPSEQMSWAANEMASILREGDPGTFHPHLAWAGLAMVNRAQHESAASFDRGVMDSKDVEERAVHTLQQAIEEDPEDALKWHQLGLHTLCTLQFVAAQSYLKSAIARRRTFAMAWSNLGIALHLSDDPSLSEAVYKRALSLMPENQSYGLHSNLGNLYRQQKKFAEAHESFDRALRICPNYAPACNNLGLLYVAEGKWVEAIEMFDQAFLSDPYLDVAKSNKIKATALYTDKQF</sequence>
<evidence type="ECO:0000256" key="2">
    <source>
        <dbReference type="SAM" id="MobiDB-lite"/>
    </source>
</evidence>
<feature type="repeat" description="TPR" evidence="1">
    <location>
        <begin position="621"/>
        <end position="654"/>
    </location>
</feature>
<evidence type="ECO:0000313" key="5">
    <source>
        <dbReference type="Proteomes" id="UP000001514"/>
    </source>
</evidence>
<feature type="region of interest" description="Disordered" evidence="2">
    <location>
        <begin position="1"/>
        <end position="167"/>
    </location>
</feature>
<feature type="compositionally biased region" description="Low complexity" evidence="2">
    <location>
        <begin position="13"/>
        <end position="50"/>
    </location>
</feature>
<accession>D8R0P5</accession>
<dbReference type="PROSITE" id="PS50005">
    <property type="entry name" value="TPR"/>
    <property type="match status" value="6"/>
</dbReference>
<dbReference type="EMBL" id="GL377569">
    <property type="protein sequence ID" value="EFJ34617.1"/>
    <property type="molecule type" value="Genomic_DNA"/>
</dbReference>
<dbReference type="Gramene" id="EFJ32828">
    <property type="protein sequence ID" value="EFJ32828"/>
    <property type="gene ID" value="SELMODRAFT_439727"/>
</dbReference>
<dbReference type="Gene3D" id="1.25.40.10">
    <property type="entry name" value="Tetratricopeptide repeat domain"/>
    <property type="match status" value="3"/>
</dbReference>
<dbReference type="InterPro" id="IPR011990">
    <property type="entry name" value="TPR-like_helical_dom_sf"/>
</dbReference>
<feature type="repeat" description="TPR" evidence="1">
    <location>
        <begin position="422"/>
        <end position="455"/>
    </location>
</feature>
<feature type="repeat" description="TPR" evidence="1">
    <location>
        <begin position="655"/>
        <end position="688"/>
    </location>
</feature>
<evidence type="ECO:0000313" key="4">
    <source>
        <dbReference type="EMBL" id="EFJ34617.1"/>
    </source>
</evidence>
<dbReference type="KEGG" id="smo:SELMODRAFT_439727"/>
<feature type="repeat" description="TPR" evidence="1">
    <location>
        <begin position="331"/>
        <end position="364"/>
    </location>
</feature>
<dbReference type="EMBL" id="GL377572">
    <property type="protein sequence ID" value="EFJ32828.1"/>
    <property type="molecule type" value="Genomic_DNA"/>
</dbReference>
<dbReference type="SMART" id="SM00028">
    <property type="entry name" value="TPR"/>
    <property type="match status" value="7"/>
</dbReference>
<evidence type="ECO:0008006" key="6">
    <source>
        <dbReference type="Google" id="ProtNLM"/>
    </source>
</evidence>
<dbReference type="Proteomes" id="UP000001514">
    <property type="component" value="Unassembled WGS sequence"/>
</dbReference>
<dbReference type="InterPro" id="IPR019734">
    <property type="entry name" value="TPR_rpt"/>
</dbReference>
<organism evidence="5">
    <name type="scientific">Selaginella moellendorffii</name>
    <name type="common">Spikemoss</name>
    <dbReference type="NCBI Taxonomy" id="88036"/>
    <lineage>
        <taxon>Eukaryota</taxon>
        <taxon>Viridiplantae</taxon>
        <taxon>Streptophyta</taxon>
        <taxon>Embryophyta</taxon>
        <taxon>Tracheophyta</taxon>
        <taxon>Lycopodiopsida</taxon>
        <taxon>Selaginellales</taxon>
        <taxon>Selaginellaceae</taxon>
        <taxon>Selaginella</taxon>
    </lineage>
</organism>
<dbReference type="SUPFAM" id="SSF48452">
    <property type="entry name" value="TPR-like"/>
    <property type="match status" value="2"/>
</dbReference>
<dbReference type="Pfam" id="PF13176">
    <property type="entry name" value="TPR_7"/>
    <property type="match status" value="1"/>
</dbReference>
<gene>
    <name evidence="4" type="ORF">SELMODRAFT_438952</name>
    <name evidence="3" type="ORF">SELMODRAFT_439727</name>
</gene>
<feature type="compositionally biased region" description="Basic residues" evidence="2">
    <location>
        <begin position="149"/>
        <end position="159"/>
    </location>
</feature>